<evidence type="ECO:0000313" key="2">
    <source>
        <dbReference type="WBParaSite" id="ES5_v2.g17033.t1"/>
    </source>
</evidence>
<reference evidence="2" key="1">
    <citation type="submission" date="2022-11" db="UniProtKB">
        <authorList>
            <consortium name="WormBaseParasite"/>
        </authorList>
    </citation>
    <scope>IDENTIFICATION</scope>
</reference>
<organism evidence="1 2">
    <name type="scientific">Panagrolaimus sp. ES5</name>
    <dbReference type="NCBI Taxonomy" id="591445"/>
    <lineage>
        <taxon>Eukaryota</taxon>
        <taxon>Metazoa</taxon>
        <taxon>Ecdysozoa</taxon>
        <taxon>Nematoda</taxon>
        <taxon>Chromadorea</taxon>
        <taxon>Rhabditida</taxon>
        <taxon>Tylenchina</taxon>
        <taxon>Panagrolaimomorpha</taxon>
        <taxon>Panagrolaimoidea</taxon>
        <taxon>Panagrolaimidae</taxon>
        <taxon>Panagrolaimus</taxon>
    </lineage>
</organism>
<evidence type="ECO:0000313" key="1">
    <source>
        <dbReference type="Proteomes" id="UP000887579"/>
    </source>
</evidence>
<dbReference type="WBParaSite" id="ES5_v2.g17033.t1">
    <property type="protein sequence ID" value="ES5_v2.g17033.t1"/>
    <property type="gene ID" value="ES5_v2.g17033"/>
</dbReference>
<sequence length="338" mass="38607">MRISLYNWTAQFTINQSSEGYKIYIIKGANSSVDPSNVYANESIEADYDWRKWGPCTIDENGGCFWLTKGGEFSPYLTFTTGYETLINLYTMHTYVDEGYFGETHGMVFTNTNNYYDYNVDYGDYRAMYQVKCDNYIPVPSANIPSKTCTIFSLDAVVYDTTQNFKIITSVSAVVNVSNNFGFITGIANGPDDLIPAIYINAEDEALSLYEPMNDRHNQSISVIPDTNRYIFSLWQMQLQLFPDGIEFQTGKLILRNGVSYFEEGKPFTETNDCIFNSATLSKQYVGTSSFCCDVFNDVQPTKNNFHSSIHPSTVTQNKREKTLKYLKIHEQKFSKKH</sequence>
<accession>A0AC34FJ55</accession>
<proteinExistence type="predicted"/>
<dbReference type="Proteomes" id="UP000887579">
    <property type="component" value="Unplaced"/>
</dbReference>
<name>A0AC34FJ55_9BILA</name>
<protein>
    <submittedName>
        <fullName evidence="2">Uncharacterized protein</fullName>
    </submittedName>
</protein>